<dbReference type="InterPro" id="IPR002477">
    <property type="entry name" value="Peptidoglycan-bd-like"/>
</dbReference>
<protein>
    <recommendedName>
        <fullName evidence="2">Peptidoglycan binding-like domain-containing protein</fullName>
    </recommendedName>
</protein>
<dbReference type="InterPro" id="IPR036366">
    <property type="entry name" value="PGBDSf"/>
</dbReference>
<comment type="caution">
    <text evidence="3">The sequence shown here is derived from an EMBL/GenBank/DDBJ whole genome shotgun (WGS) entry which is preliminary data.</text>
</comment>
<dbReference type="Pfam" id="PF01471">
    <property type="entry name" value="PG_binding_1"/>
    <property type="match status" value="1"/>
</dbReference>
<dbReference type="SUPFAM" id="SSF47090">
    <property type="entry name" value="PGBD-like"/>
    <property type="match status" value="1"/>
</dbReference>
<name>A0ABQ2YAB4_9GAMM</name>
<organism evidence="3 4">
    <name type="scientific">Litchfieldella qijiaojingensis</name>
    <dbReference type="NCBI Taxonomy" id="980347"/>
    <lineage>
        <taxon>Bacteria</taxon>
        <taxon>Pseudomonadati</taxon>
        <taxon>Pseudomonadota</taxon>
        <taxon>Gammaproteobacteria</taxon>
        <taxon>Oceanospirillales</taxon>
        <taxon>Halomonadaceae</taxon>
        <taxon>Litchfieldella</taxon>
    </lineage>
</organism>
<dbReference type="InterPro" id="IPR036365">
    <property type="entry name" value="PGBD-like_sf"/>
</dbReference>
<keyword evidence="4" id="KW-1185">Reference proteome</keyword>
<evidence type="ECO:0000313" key="3">
    <source>
        <dbReference type="EMBL" id="GGX76882.1"/>
    </source>
</evidence>
<dbReference type="Proteomes" id="UP000653056">
    <property type="component" value="Unassembled WGS sequence"/>
</dbReference>
<feature type="domain" description="Peptidoglycan binding-like" evidence="2">
    <location>
        <begin position="302"/>
        <end position="356"/>
    </location>
</feature>
<evidence type="ECO:0000259" key="2">
    <source>
        <dbReference type="Pfam" id="PF01471"/>
    </source>
</evidence>
<evidence type="ECO:0000256" key="1">
    <source>
        <dbReference type="SAM" id="MobiDB-lite"/>
    </source>
</evidence>
<feature type="compositionally biased region" description="Basic and acidic residues" evidence="1">
    <location>
        <begin position="352"/>
        <end position="362"/>
    </location>
</feature>
<dbReference type="Gene3D" id="1.10.101.10">
    <property type="entry name" value="PGBD-like superfamily/PGBD"/>
    <property type="match status" value="1"/>
</dbReference>
<reference evidence="4" key="1">
    <citation type="journal article" date="2019" name="Int. J. Syst. Evol. Microbiol.">
        <title>The Global Catalogue of Microorganisms (GCM) 10K type strain sequencing project: providing services to taxonomists for standard genome sequencing and annotation.</title>
        <authorList>
            <consortium name="The Broad Institute Genomics Platform"/>
            <consortium name="The Broad Institute Genome Sequencing Center for Infectious Disease"/>
            <person name="Wu L."/>
            <person name="Ma J."/>
        </authorList>
    </citation>
    <scope>NUCLEOTIDE SEQUENCE [LARGE SCALE GENOMIC DNA]</scope>
    <source>
        <strain evidence="4">KCTC 22228</strain>
    </source>
</reference>
<dbReference type="EMBL" id="BMXS01000001">
    <property type="protein sequence ID" value="GGX76882.1"/>
    <property type="molecule type" value="Genomic_DNA"/>
</dbReference>
<sequence>MSSGHEAALRKRFSHCDLVAYSSTGVMAVDRTASAVGILQREDNSGVYAEIPPSAILKHMLSTGKPDKKGSDATVYTLTVTLNSPERPRHAYSVIGKTVAEDWDATLTALRAGAPEEPAKITWKALNADEFSASNASAARAALLTITLTGAFGIGGHFALFYQTPEEKATAAAEPHLTAQETMVPNSSLCKAGIATIMGRNPRIMNAQSAGEITYISYTRDDGNSYTYKCKIEGNRIHWGNKVGRWRVHSADSKVFYQVAQGKVHVEDRFSDGSSSNKSFSFAELGYSPHGASSRRASQWSDLVLETQKHLNQLGFDAGPEDGIIGDRTRGAIKRFQQQQSLPANGEPSESLLDKLRAAAGS</sequence>
<proteinExistence type="predicted"/>
<feature type="region of interest" description="Disordered" evidence="1">
    <location>
        <begin position="337"/>
        <end position="362"/>
    </location>
</feature>
<accession>A0ABQ2YAB4</accession>
<gene>
    <name evidence="3" type="ORF">GCM10007160_00030</name>
</gene>
<evidence type="ECO:0000313" key="4">
    <source>
        <dbReference type="Proteomes" id="UP000653056"/>
    </source>
</evidence>